<dbReference type="Proteomes" id="UP000004682">
    <property type="component" value="Unassembled WGS sequence"/>
</dbReference>
<evidence type="ECO:0000313" key="2">
    <source>
        <dbReference type="Proteomes" id="UP000004682"/>
    </source>
</evidence>
<accession>A0ABN0GBY3</accession>
<dbReference type="EMBL" id="JH692061">
    <property type="protein sequence ID" value="EIP89711.1"/>
    <property type="molecule type" value="Genomic_DNA"/>
</dbReference>
<evidence type="ECO:0000313" key="1">
    <source>
        <dbReference type="EMBL" id="EIP89711.1"/>
    </source>
</evidence>
<organism evidence="1 2">
    <name type="scientific">Burkholderia humptydooensis MSMB43</name>
    <dbReference type="NCBI Taxonomy" id="441157"/>
    <lineage>
        <taxon>Bacteria</taxon>
        <taxon>Pseudomonadati</taxon>
        <taxon>Pseudomonadota</taxon>
        <taxon>Betaproteobacteria</taxon>
        <taxon>Burkholderiales</taxon>
        <taxon>Burkholderiaceae</taxon>
        <taxon>Burkholderia</taxon>
        <taxon>pseudomallei group</taxon>
    </lineage>
</organism>
<keyword evidence="2" id="KW-1185">Reference proteome</keyword>
<reference evidence="2" key="1">
    <citation type="journal article" date="2012" name="J. Bacteriol.">
        <title>Revised Genome Sequence of Burkholderia thailandensis MSMB43 with Improved Annotation.</title>
        <authorList>
            <person name="Zhuo Y."/>
            <person name="Liu L."/>
            <person name="Wang Q."/>
            <person name="Liu X."/>
            <person name="Ren B."/>
            <person name="Liu M."/>
            <person name="Ni P."/>
            <person name="Cheng Y.Q."/>
            <person name="Zhang L."/>
        </authorList>
    </citation>
    <scope>NUCLEOTIDE SEQUENCE [LARGE SCALE GENOMIC DNA]</scope>
    <source>
        <strain evidence="2">MSMB43</strain>
    </source>
</reference>
<proteinExistence type="predicted"/>
<protein>
    <submittedName>
        <fullName evidence="1">Uncharacterized protein</fullName>
    </submittedName>
</protein>
<sequence>MSSPRCAVRRCRIAARRESAPLCFDAQRNEPYFFTPIEEFFCSS</sequence>
<name>A0ABN0GBY3_9BURK</name>
<gene>
    <name evidence="1" type="ORF">A33K_13293</name>
</gene>